<dbReference type="OrthoDB" id="168494at2759"/>
<dbReference type="EMBL" id="CAIX01000021">
    <property type="protein sequence ID" value="CCI41546.1"/>
    <property type="molecule type" value="Genomic_DNA"/>
</dbReference>
<gene>
    <name evidence="2" type="ORF">BN9_023300</name>
</gene>
<comment type="caution">
    <text evidence="2">The sequence shown here is derived from an EMBL/GenBank/DDBJ whole genome shotgun (WGS) entry which is preliminary data.</text>
</comment>
<feature type="region of interest" description="Disordered" evidence="1">
    <location>
        <begin position="148"/>
        <end position="200"/>
    </location>
</feature>
<dbReference type="AlphaFoldDB" id="A0A024G457"/>
<protein>
    <submittedName>
        <fullName evidence="2">Uncharacterized protein</fullName>
    </submittedName>
</protein>
<dbReference type="Proteomes" id="UP000053237">
    <property type="component" value="Unassembled WGS sequence"/>
</dbReference>
<evidence type="ECO:0000256" key="1">
    <source>
        <dbReference type="SAM" id="MobiDB-lite"/>
    </source>
</evidence>
<reference evidence="2 3" key="1">
    <citation type="submission" date="2012-05" db="EMBL/GenBank/DDBJ databases">
        <title>Recombination and specialization in a pathogen metapopulation.</title>
        <authorList>
            <person name="Gardiner A."/>
            <person name="Kemen E."/>
            <person name="Schultz-Larsen T."/>
            <person name="MacLean D."/>
            <person name="Van Oosterhout C."/>
            <person name="Jones J.D.G."/>
        </authorList>
    </citation>
    <scope>NUCLEOTIDE SEQUENCE [LARGE SCALE GENOMIC DNA]</scope>
    <source>
        <strain evidence="2 3">Ac Nc2</strain>
    </source>
</reference>
<sequence>MVATNAIPRDTSGCSSMGALKRLENENWRGKYLRALNIYAPQVEYSMNNKKGRVISPLYNSKKQIELQFNWDDWKQFNRTTASIPESNFHTDKRSRVFGKNWTDAKSHRLVKGDDAISSPIEIPFTGSTEDSKKRAPCILYGSKSLCGSKQSDRDLCTKRKSGTLDGGEMQKKQPSIEEGASAVSSRSSNAKEDGEDDDLDSGIFQMEGLEYEKYPGSTCSGSSYCSSTTPSLTRARRWVSVDDANWLDSSITNQDIDSMGTTRFGLSESFVPPHQMVERGCFSLGLQHELKARLPVQI</sequence>
<keyword evidence="3" id="KW-1185">Reference proteome</keyword>
<evidence type="ECO:0000313" key="2">
    <source>
        <dbReference type="EMBL" id="CCI41546.1"/>
    </source>
</evidence>
<accession>A0A024G457</accession>
<name>A0A024G457_9STRA</name>
<evidence type="ECO:0000313" key="3">
    <source>
        <dbReference type="Proteomes" id="UP000053237"/>
    </source>
</evidence>
<organism evidence="2 3">
    <name type="scientific">Albugo candida</name>
    <dbReference type="NCBI Taxonomy" id="65357"/>
    <lineage>
        <taxon>Eukaryota</taxon>
        <taxon>Sar</taxon>
        <taxon>Stramenopiles</taxon>
        <taxon>Oomycota</taxon>
        <taxon>Peronosporomycetes</taxon>
        <taxon>Albuginales</taxon>
        <taxon>Albuginaceae</taxon>
        <taxon>Albugo</taxon>
    </lineage>
</organism>
<dbReference type="InParanoid" id="A0A024G457"/>
<proteinExistence type="predicted"/>